<dbReference type="EC" id="3.2.1.33" evidence="6"/>
<evidence type="ECO:0000313" key="23">
    <source>
        <dbReference type="Proteomes" id="UP001153620"/>
    </source>
</evidence>
<accession>A0A9N9RKD0</accession>
<feature type="domain" description="Glycogen debranching enzyme C-terminal" evidence="18">
    <location>
        <begin position="1071"/>
        <end position="1510"/>
    </location>
</feature>
<feature type="domain" description="Glycogen debranching enzyme glucanotransferase" evidence="20">
    <location>
        <begin position="135"/>
        <end position="569"/>
    </location>
</feature>
<evidence type="ECO:0000256" key="14">
    <source>
        <dbReference type="ARBA" id="ARBA00023268"/>
    </source>
</evidence>
<dbReference type="EC" id="2.4.1.25" evidence="5"/>
<evidence type="ECO:0000256" key="12">
    <source>
        <dbReference type="ARBA" id="ARBA00022801"/>
    </source>
</evidence>
<dbReference type="InterPro" id="IPR032788">
    <property type="entry name" value="AGL_central"/>
</dbReference>
<name>A0A9N9RKD0_9DIPT</name>
<evidence type="ECO:0000256" key="6">
    <source>
        <dbReference type="ARBA" id="ARBA00012778"/>
    </source>
</evidence>
<protein>
    <recommendedName>
        <fullName evidence="7">Glycogen debranching enzyme</fullName>
        <ecNumber evidence="5">2.4.1.25</ecNumber>
        <ecNumber evidence="6">3.2.1.33</ecNumber>
    </recommendedName>
    <alternativeName>
        <fullName evidence="17">Glycogen debrancher</fullName>
    </alternativeName>
</protein>
<dbReference type="FunFam" id="1.50.10.10:FF:000039">
    <property type="entry name" value="Glycogen debranching enzyme Gdb1, putative"/>
    <property type="match status" value="1"/>
</dbReference>
<dbReference type="Pfam" id="PF14702">
    <property type="entry name" value="hGDE_central"/>
    <property type="match status" value="1"/>
</dbReference>
<keyword evidence="11" id="KW-0732">Signal</keyword>
<keyword evidence="15" id="KW-0326">Glycosidase</keyword>
<evidence type="ECO:0000256" key="17">
    <source>
        <dbReference type="ARBA" id="ARBA00031477"/>
    </source>
</evidence>
<evidence type="ECO:0000256" key="7">
    <source>
        <dbReference type="ARBA" id="ARBA00020723"/>
    </source>
</evidence>
<dbReference type="GO" id="GO:0004134">
    <property type="term" value="F:4-alpha-glucanotransferase activity"/>
    <property type="evidence" value="ECO:0007669"/>
    <property type="project" value="UniProtKB-EC"/>
</dbReference>
<dbReference type="OrthoDB" id="10248904at2759"/>
<dbReference type="GO" id="GO:0004135">
    <property type="term" value="F:amylo-alpha-1,6-glucosidase activity"/>
    <property type="evidence" value="ECO:0007669"/>
    <property type="project" value="UniProtKB-EC"/>
</dbReference>
<keyword evidence="12" id="KW-0378">Hydrolase</keyword>
<dbReference type="GO" id="GO:0005978">
    <property type="term" value="P:glycogen biosynthetic process"/>
    <property type="evidence" value="ECO:0007669"/>
    <property type="project" value="UniProtKB-KW"/>
</dbReference>
<evidence type="ECO:0000256" key="11">
    <source>
        <dbReference type="ARBA" id="ARBA00022729"/>
    </source>
</evidence>
<dbReference type="InterPro" id="IPR017853">
    <property type="entry name" value="GH"/>
</dbReference>
<dbReference type="PANTHER" id="PTHR10569:SF2">
    <property type="entry name" value="GLYCOGEN DEBRANCHING ENZYME"/>
    <property type="match status" value="1"/>
</dbReference>
<dbReference type="InterPro" id="IPR032790">
    <property type="entry name" value="GDE_C"/>
</dbReference>
<keyword evidence="9" id="KW-0328">Glycosyltransferase</keyword>
<keyword evidence="14" id="KW-0511">Multifunctional enzyme</keyword>
<dbReference type="InterPro" id="IPR032792">
    <property type="entry name" value="AGL_glucanoTrfase"/>
</dbReference>
<keyword evidence="8" id="KW-0963">Cytoplasm</keyword>
<dbReference type="CDD" id="cd11327">
    <property type="entry name" value="AmyAc_Glg_debranch_2"/>
    <property type="match status" value="1"/>
</dbReference>
<dbReference type="Gene3D" id="3.20.20.80">
    <property type="entry name" value="Glycosidases"/>
    <property type="match status" value="2"/>
</dbReference>
<evidence type="ECO:0000313" key="22">
    <source>
        <dbReference type="EMBL" id="CAG9798357.1"/>
    </source>
</evidence>
<dbReference type="FunFam" id="3.20.20.80:FF:000108">
    <property type="entry name" value="glycogen debranching enzyme"/>
    <property type="match status" value="1"/>
</dbReference>
<dbReference type="Pfam" id="PF14701">
    <property type="entry name" value="hDGE_amylase"/>
    <property type="match status" value="1"/>
</dbReference>
<dbReference type="InterPro" id="IPR029436">
    <property type="entry name" value="AGL_euk_N"/>
</dbReference>
<dbReference type="GO" id="GO:0005737">
    <property type="term" value="C:cytoplasm"/>
    <property type="evidence" value="ECO:0007669"/>
    <property type="project" value="UniProtKB-SubCell"/>
</dbReference>
<comment type="catalytic activity">
    <reaction evidence="2">
        <text>Hydrolysis of (1-&gt;6)-alpha-D-glucosidic branch linkages in glycogen phosphorylase limit dextrin.</text>
        <dbReference type="EC" id="3.2.1.33"/>
    </reaction>
</comment>
<feature type="domain" description="Glycogen debranching enzyme central" evidence="21">
    <location>
        <begin position="707"/>
        <end position="977"/>
    </location>
</feature>
<dbReference type="Gene3D" id="1.50.10.10">
    <property type="match status" value="1"/>
</dbReference>
<dbReference type="Pfam" id="PF06202">
    <property type="entry name" value="GDE_C"/>
    <property type="match status" value="1"/>
</dbReference>
<evidence type="ECO:0000256" key="9">
    <source>
        <dbReference type="ARBA" id="ARBA00022676"/>
    </source>
</evidence>
<evidence type="ECO:0000256" key="16">
    <source>
        <dbReference type="ARBA" id="ARBA00025780"/>
    </source>
</evidence>
<dbReference type="SUPFAM" id="SSF51445">
    <property type="entry name" value="(Trans)glycosidases"/>
    <property type="match status" value="1"/>
</dbReference>
<dbReference type="SUPFAM" id="SSF48208">
    <property type="entry name" value="Six-hairpin glycosidases"/>
    <property type="match status" value="1"/>
</dbReference>
<evidence type="ECO:0000256" key="5">
    <source>
        <dbReference type="ARBA" id="ARBA00012560"/>
    </source>
</evidence>
<dbReference type="InterPro" id="IPR006421">
    <property type="entry name" value="Glycogen_debranch_met"/>
</dbReference>
<dbReference type="EMBL" id="OU895877">
    <property type="protein sequence ID" value="CAG9798357.1"/>
    <property type="molecule type" value="Genomic_DNA"/>
</dbReference>
<keyword evidence="13" id="KW-0320">Glycogen biosynthesis</keyword>
<keyword evidence="23" id="KW-1185">Reference proteome</keyword>
<evidence type="ECO:0000259" key="19">
    <source>
        <dbReference type="Pfam" id="PF14699"/>
    </source>
</evidence>
<evidence type="ECO:0000256" key="2">
    <source>
        <dbReference type="ARBA" id="ARBA00000927"/>
    </source>
</evidence>
<comment type="function">
    <text evidence="3">Multifunctional enzyme acting as 1,4-alpha-D-glucan:1,4-alpha-D-glucan 4-alpha-D-glycosyltransferase and amylo-1,6-glucosidase in glycogen degradation.</text>
</comment>
<comment type="catalytic activity">
    <reaction evidence="1">
        <text>Transfers a segment of a (1-&gt;4)-alpha-D-glucan to a new position in an acceptor, which may be glucose or a (1-&gt;4)-alpha-D-glucan.</text>
        <dbReference type="EC" id="2.4.1.25"/>
    </reaction>
</comment>
<evidence type="ECO:0000259" key="21">
    <source>
        <dbReference type="Pfam" id="PF14702"/>
    </source>
</evidence>
<dbReference type="Proteomes" id="UP001153620">
    <property type="component" value="Chromosome 1"/>
</dbReference>
<evidence type="ECO:0000256" key="13">
    <source>
        <dbReference type="ARBA" id="ARBA00023056"/>
    </source>
</evidence>
<dbReference type="InterPro" id="IPR010401">
    <property type="entry name" value="AGL/Gdb1"/>
</dbReference>
<dbReference type="GO" id="GO:0005980">
    <property type="term" value="P:glycogen catabolic process"/>
    <property type="evidence" value="ECO:0007669"/>
    <property type="project" value="InterPro"/>
</dbReference>
<comment type="similarity">
    <text evidence="16">Belongs to the glycogen debranching enzyme family.</text>
</comment>
<evidence type="ECO:0000256" key="10">
    <source>
        <dbReference type="ARBA" id="ARBA00022679"/>
    </source>
</evidence>
<dbReference type="PANTHER" id="PTHR10569">
    <property type="entry name" value="GLYCOGEN DEBRANCHING ENZYME"/>
    <property type="match status" value="1"/>
</dbReference>
<evidence type="ECO:0000256" key="3">
    <source>
        <dbReference type="ARBA" id="ARBA00003530"/>
    </source>
</evidence>
<evidence type="ECO:0000256" key="1">
    <source>
        <dbReference type="ARBA" id="ARBA00000439"/>
    </source>
</evidence>
<sequence length="1521" mass="173869">MNDEKVVSVKINYQKFEDSTLYRLKKKTVLRVVPGESLLGKRIAIQSNYPSVESDDFVRNRFVCLEWFSRFGEKLSANDNYAEVKDLEMYCQVRMLRSGTFRFYILEEERQSLGACGSLYVQVEPDIRVGRDKQNLKLESIRCQTVLTKCLGPLNSWESKLRVAKESGYNLIHFTPIQELAASRSAYSLKDQLKIDPNYGNVGYEDVGKIVAKMRNEWGIASICDIVLNHTGNESPWLQEHPEATYSCHTCPHLRPAFLLDFMVTKVGEEVKKGSFELVGCPSVIETEDHLQALRHQIMTTFLPKINIHEFYQIDVEKYFAIFVDHMRTRAPPTPQSEVPSTELKFEKPIDYQRKGVYINIDEALRIYNVFRQDCFDEDTRIRKCGEAFRTTLECYNKGIREEVNNHMNYAVDNALAGARYERVSNDGPKYRTIDIGHPVFTPYFTHTGAYHVTLEEAERMMYGEAGKYFMAHNGWVMGHDPLMDFARPQPGIGNVYLRREVIAWGDSVKLRFGDKFEDSPYLWDRMKQYVNTTAKYFDGVRLDNCHSTPLHVAEYLIDNARKVNPELYVVAELFTNSGEADNIFVNRLGITSLIREALSAWDSHEQGRLVYLYGGEPVGAFFNNPKRPLAPNIAHAIFLDQTHDNPSPVEKRSVFDLLPSAALVCMACCACGSNRGYDELVPHHIHVVTEERQYQEWGRNVFENTGIIAAKRLLNDLHGILGNQGYSEVFVDQMHKDIVGITRQNPVTHESFILIAHTAFGYPDPNAGPTYVRPLSFEGKFVEIYFEAEIRSRREQPYARPSDFRKDAAFINGLNEYEVTTRKNIQLSDSKIFKTSPTINGNSTQLDFVNLRPGSVVVVRVTPHNDVTVRLRQLHEVVQDFHCESGTKYNELREIVSKLNLVDLNLALFSCDQEERDRGFGFEAYDIPGWKRLPYAGLQGFLSYLSEISPTHDLGHPFCNNLRQGNWMIDFISNRLRQSENTKQLAHWLERNMEPMKGIPRYLIPAYFDAIITGAYELLTAQVLKLMPNFISKGSIFQQLLALSSLQFLAPVKSARLPDLSPAVESPKPPSLCTTLAAGLPHFATGYMRCWGRDTFIALRGCMILTGRYDEARYIILGFAATLRHGLIPNLLDGGKNARFNCRDAVWWWLYCIQEYITEVPNGKAILREKVSRLFPNDDSEPQEAGKVDQYLQDVMQEALRVHFQGLVYRERNAGKRIDEHMTDHGFNNQIGIHPETGFVFGGNDANCGTWMDKMGSSEKARNKGVPSTPRDGSAVELVGLQASVLKFLDSCSDYPYKSVERKSSTGTALTWTFKEWSDRIERNFEKYFYVSEYDNNPLVHKKMIYKDTHGASRKFADYQLRCNFPITMVVAPHLFNPQHAWDALETARKHILGPLGMKTLDPNDWGYCGDYDNANDSDDAKISHGANYHQGPEWLWPIGFYLRARLIFAEKLGKLKETQAEVWSILTAHLKELRTSPWRGLPELTNSNGSYCGDSCRTQAWSVATVLETLYDLEKPKKK</sequence>
<feature type="domain" description="Eukaryotic glycogen debranching enzyme N-terminal" evidence="19">
    <location>
        <begin position="31"/>
        <end position="129"/>
    </location>
</feature>
<dbReference type="NCBIfam" id="TIGR01531">
    <property type="entry name" value="glyc_debranch"/>
    <property type="match status" value="1"/>
</dbReference>
<dbReference type="InterPro" id="IPR008928">
    <property type="entry name" value="6-hairpin_glycosidase_sf"/>
</dbReference>
<evidence type="ECO:0000256" key="15">
    <source>
        <dbReference type="ARBA" id="ARBA00023295"/>
    </source>
</evidence>
<evidence type="ECO:0000259" key="18">
    <source>
        <dbReference type="Pfam" id="PF06202"/>
    </source>
</evidence>
<evidence type="ECO:0000256" key="4">
    <source>
        <dbReference type="ARBA" id="ARBA00004496"/>
    </source>
</evidence>
<reference evidence="22" key="2">
    <citation type="submission" date="2022-10" db="EMBL/GenBank/DDBJ databases">
        <authorList>
            <consortium name="ENA_rothamsted_submissions"/>
            <consortium name="culmorum"/>
            <person name="King R."/>
        </authorList>
    </citation>
    <scope>NUCLEOTIDE SEQUENCE</scope>
</reference>
<organism evidence="22 23">
    <name type="scientific">Chironomus riparius</name>
    <dbReference type="NCBI Taxonomy" id="315576"/>
    <lineage>
        <taxon>Eukaryota</taxon>
        <taxon>Metazoa</taxon>
        <taxon>Ecdysozoa</taxon>
        <taxon>Arthropoda</taxon>
        <taxon>Hexapoda</taxon>
        <taxon>Insecta</taxon>
        <taxon>Pterygota</taxon>
        <taxon>Neoptera</taxon>
        <taxon>Endopterygota</taxon>
        <taxon>Diptera</taxon>
        <taxon>Nematocera</taxon>
        <taxon>Chironomoidea</taxon>
        <taxon>Chironomidae</taxon>
        <taxon>Chironominae</taxon>
        <taxon>Chironomus</taxon>
    </lineage>
</organism>
<keyword evidence="10" id="KW-0808">Transferase</keyword>
<evidence type="ECO:0000259" key="20">
    <source>
        <dbReference type="Pfam" id="PF14701"/>
    </source>
</evidence>
<reference evidence="22" key="1">
    <citation type="submission" date="2022-01" db="EMBL/GenBank/DDBJ databases">
        <authorList>
            <person name="King R."/>
        </authorList>
    </citation>
    <scope>NUCLEOTIDE SEQUENCE</scope>
</reference>
<dbReference type="FunFam" id="3.20.20.80:FF:000070">
    <property type="entry name" value="GDB1p Glycogen debranching enzyme"/>
    <property type="match status" value="1"/>
</dbReference>
<evidence type="ECO:0000256" key="8">
    <source>
        <dbReference type="ARBA" id="ARBA00022490"/>
    </source>
</evidence>
<comment type="subcellular location">
    <subcellularLocation>
        <location evidence="4">Cytoplasm</location>
    </subcellularLocation>
</comment>
<dbReference type="Pfam" id="PF14699">
    <property type="entry name" value="hGDE_N"/>
    <property type="match status" value="1"/>
</dbReference>
<gene>
    <name evidence="22" type="ORF">CHIRRI_LOCUS1340</name>
</gene>
<proteinExistence type="inferred from homology"/>
<dbReference type="InterPro" id="IPR012341">
    <property type="entry name" value="6hp_glycosidase-like_sf"/>
</dbReference>